<dbReference type="Pfam" id="PF06985">
    <property type="entry name" value="HET"/>
    <property type="match status" value="1"/>
</dbReference>
<evidence type="ECO:0000259" key="1">
    <source>
        <dbReference type="Pfam" id="PF06985"/>
    </source>
</evidence>
<accession>W7EYS3</accession>
<feature type="domain" description="Heterokaryon incompatibility" evidence="1">
    <location>
        <begin position="3"/>
        <end position="81"/>
    </location>
</feature>
<feature type="non-terminal residue" evidence="2">
    <location>
        <position position="1"/>
    </location>
</feature>
<dbReference type="InterPro" id="IPR010730">
    <property type="entry name" value="HET"/>
</dbReference>
<gene>
    <name evidence="2" type="ORF">COCVIDRAFT_85718</name>
</gene>
<protein>
    <recommendedName>
        <fullName evidence="1">Heterokaryon incompatibility domain-containing protein</fullName>
    </recommendedName>
</protein>
<evidence type="ECO:0000313" key="2">
    <source>
        <dbReference type="EMBL" id="EUN32094.1"/>
    </source>
</evidence>
<dbReference type="AlphaFoldDB" id="W7EYS3"/>
<dbReference type="RefSeq" id="XP_014561723.1">
    <property type="nucleotide sequence ID" value="XM_014706237.1"/>
</dbReference>
<dbReference type="HOGENOM" id="CLU_000288_138_0_1"/>
<sequence>PPYAILSHTWSDGEVTYNELVAGTAANKAGYVKIRFCVEQAAKDGLEYSWVDTCCINKATNDELSSAVNSMFRWYKRARKCYEYAFQQSRWFTRGCTLQELLAPATVKFFLRNGKQLGTKISLEREIHEITRIPLSAIRGQPFTEFNIEERMNWSSKRKTTLKEDIIYCLLGIFRVHIPLIYEEEEEYATLRFKEEIQKRSKEKLLEIETIGHL</sequence>
<keyword evidence="3" id="KW-1185">Reference proteome</keyword>
<dbReference type="OrthoDB" id="674604at2759"/>
<evidence type="ECO:0000313" key="3">
    <source>
        <dbReference type="Proteomes" id="UP000054337"/>
    </source>
</evidence>
<reference evidence="2 3" key="1">
    <citation type="journal article" date="2013" name="PLoS Genet.">
        <title>Comparative genome structure, secondary metabolite, and effector coding capacity across Cochliobolus pathogens.</title>
        <authorList>
            <person name="Condon B.J."/>
            <person name="Leng Y."/>
            <person name="Wu D."/>
            <person name="Bushley K.E."/>
            <person name="Ohm R.A."/>
            <person name="Otillar R."/>
            <person name="Martin J."/>
            <person name="Schackwitz W."/>
            <person name="Grimwood J."/>
            <person name="MohdZainudin N."/>
            <person name="Xue C."/>
            <person name="Wang R."/>
            <person name="Manning V.A."/>
            <person name="Dhillon B."/>
            <person name="Tu Z.J."/>
            <person name="Steffenson B.J."/>
            <person name="Salamov A."/>
            <person name="Sun H."/>
            <person name="Lowry S."/>
            <person name="LaButti K."/>
            <person name="Han J."/>
            <person name="Copeland A."/>
            <person name="Lindquist E."/>
            <person name="Barry K."/>
            <person name="Schmutz J."/>
            <person name="Baker S.E."/>
            <person name="Ciuffetti L.M."/>
            <person name="Grigoriev I.V."/>
            <person name="Zhong S."/>
            <person name="Turgeon B.G."/>
        </authorList>
    </citation>
    <scope>NUCLEOTIDE SEQUENCE [LARGE SCALE GENOMIC DNA]</scope>
    <source>
        <strain evidence="2 3">FI3</strain>
    </source>
</reference>
<dbReference type="PANTHER" id="PTHR10622">
    <property type="entry name" value="HET DOMAIN-CONTAINING PROTEIN"/>
    <property type="match status" value="1"/>
</dbReference>
<dbReference type="EMBL" id="KI968695">
    <property type="protein sequence ID" value="EUN32094.1"/>
    <property type="molecule type" value="Genomic_DNA"/>
</dbReference>
<organism evidence="2 3">
    <name type="scientific">Bipolaris victoriae (strain FI3)</name>
    <name type="common">Victoria blight of oats agent</name>
    <name type="synonym">Cochliobolus victoriae</name>
    <dbReference type="NCBI Taxonomy" id="930091"/>
    <lineage>
        <taxon>Eukaryota</taxon>
        <taxon>Fungi</taxon>
        <taxon>Dikarya</taxon>
        <taxon>Ascomycota</taxon>
        <taxon>Pezizomycotina</taxon>
        <taxon>Dothideomycetes</taxon>
        <taxon>Pleosporomycetidae</taxon>
        <taxon>Pleosporales</taxon>
        <taxon>Pleosporineae</taxon>
        <taxon>Pleosporaceae</taxon>
        <taxon>Bipolaris</taxon>
    </lineage>
</organism>
<name>W7EYS3_BIPV3</name>
<dbReference type="Proteomes" id="UP000054337">
    <property type="component" value="Unassembled WGS sequence"/>
</dbReference>
<dbReference type="PANTHER" id="PTHR10622:SF11">
    <property type="entry name" value="HET-DOMAIN-CONTAINING PROTEIN"/>
    <property type="match status" value="1"/>
</dbReference>
<proteinExistence type="predicted"/>
<dbReference type="GeneID" id="26258344"/>